<proteinExistence type="predicted"/>
<reference evidence="1 2" key="1">
    <citation type="submission" date="2018-03" db="EMBL/GenBank/DDBJ databases">
        <title>Genomic Encyclopedia of Archaeal and Bacterial Type Strains, Phase II (KMG-II): from individual species to whole genera.</title>
        <authorList>
            <person name="Goeker M."/>
        </authorList>
    </citation>
    <scope>NUCLEOTIDE SEQUENCE [LARGE SCALE GENOMIC DNA]</scope>
    <source>
        <strain evidence="1 2">DSM 44889</strain>
    </source>
</reference>
<protein>
    <submittedName>
        <fullName evidence="1">Uncharacterized protein</fullName>
    </submittedName>
</protein>
<sequence length="79" mass="8384">MSVQVASVPRGETRRAPDLLVECSMRLHPGEIEVGGWQVTTLTDFVQRLVAASPEISGRPRIVAIDGRGGTASRPSLSG</sequence>
<evidence type="ECO:0000313" key="1">
    <source>
        <dbReference type="EMBL" id="PWJ52513.1"/>
    </source>
</evidence>
<evidence type="ECO:0000313" key="2">
    <source>
        <dbReference type="Proteomes" id="UP000245469"/>
    </source>
</evidence>
<dbReference type="AlphaFoldDB" id="A0A316A4N6"/>
<gene>
    <name evidence="1" type="ORF">BXY45_1195</name>
</gene>
<organism evidence="1 2">
    <name type="scientific">Quadrisphaera granulorum</name>
    <dbReference type="NCBI Taxonomy" id="317664"/>
    <lineage>
        <taxon>Bacteria</taxon>
        <taxon>Bacillati</taxon>
        <taxon>Actinomycetota</taxon>
        <taxon>Actinomycetes</taxon>
        <taxon>Kineosporiales</taxon>
        <taxon>Kineosporiaceae</taxon>
        <taxon>Quadrisphaera</taxon>
    </lineage>
</organism>
<name>A0A316A4N6_9ACTN</name>
<accession>A0A316A4N6</accession>
<dbReference type="EMBL" id="QGDQ01000019">
    <property type="protein sequence ID" value="PWJ52513.1"/>
    <property type="molecule type" value="Genomic_DNA"/>
</dbReference>
<keyword evidence="2" id="KW-1185">Reference proteome</keyword>
<dbReference type="Proteomes" id="UP000245469">
    <property type="component" value="Unassembled WGS sequence"/>
</dbReference>
<comment type="caution">
    <text evidence="1">The sequence shown here is derived from an EMBL/GenBank/DDBJ whole genome shotgun (WGS) entry which is preliminary data.</text>
</comment>